<feature type="compositionally biased region" description="Low complexity" evidence="1">
    <location>
        <begin position="526"/>
        <end position="536"/>
    </location>
</feature>
<proteinExistence type="predicted"/>
<feature type="compositionally biased region" description="Basic and acidic residues" evidence="1">
    <location>
        <begin position="1323"/>
        <end position="1344"/>
    </location>
</feature>
<dbReference type="Proteomes" id="UP000760494">
    <property type="component" value="Unassembled WGS sequence"/>
</dbReference>
<gene>
    <name evidence="2" type="ORF">C2S_13661</name>
</gene>
<organism evidence="2 3">
    <name type="scientific">Fusarium fujikuroi</name>
    <name type="common">Bakanae and foot rot disease fungus</name>
    <name type="synonym">Gibberella fujikuroi</name>
    <dbReference type="NCBI Taxonomy" id="5127"/>
    <lineage>
        <taxon>Eukaryota</taxon>
        <taxon>Fungi</taxon>
        <taxon>Dikarya</taxon>
        <taxon>Ascomycota</taxon>
        <taxon>Pezizomycotina</taxon>
        <taxon>Sordariomycetes</taxon>
        <taxon>Hypocreomycetidae</taxon>
        <taxon>Hypocreales</taxon>
        <taxon>Nectriaceae</taxon>
        <taxon>Fusarium</taxon>
        <taxon>Fusarium fujikuroi species complex</taxon>
    </lineage>
</organism>
<protein>
    <submittedName>
        <fullName evidence="2">Uncharacterized protein</fullName>
    </submittedName>
</protein>
<feature type="region of interest" description="Disordered" evidence="1">
    <location>
        <begin position="1393"/>
        <end position="1518"/>
    </location>
</feature>
<feature type="compositionally biased region" description="Basic and acidic residues" evidence="1">
    <location>
        <begin position="1499"/>
        <end position="1518"/>
    </location>
</feature>
<feature type="compositionally biased region" description="Basic and acidic residues" evidence="1">
    <location>
        <begin position="809"/>
        <end position="825"/>
    </location>
</feature>
<feature type="compositionally biased region" description="Acidic residues" evidence="1">
    <location>
        <begin position="997"/>
        <end position="1010"/>
    </location>
</feature>
<feature type="region of interest" description="Disordered" evidence="1">
    <location>
        <begin position="458"/>
        <end position="496"/>
    </location>
</feature>
<name>A0A9Q9RAZ8_FUSFU</name>
<feature type="region of interest" description="Disordered" evidence="1">
    <location>
        <begin position="790"/>
        <end position="826"/>
    </location>
</feature>
<feature type="compositionally biased region" description="Polar residues" evidence="1">
    <location>
        <begin position="1466"/>
        <end position="1484"/>
    </location>
</feature>
<sequence length="1518" mass="169488">MPPYAAELETWWLGIGYEALKQLVNDKSDELNARQCGFAQQMQTRLLAFDNDQTIQASLQTTWRAIRAARGVDYDANSRKNSKYIASNIFRKPHDGGIDLERAMDGLGYLDAIEIRRLRLLEATHAAMETISPTESQLQMLQELDRTSTANFRLLHAGFRACILIEELTRGSECRKEIPQIMGMFNALMPSDVFLEDEDDVDPTPHSPGLRDSVRFSVFEHLMSDHPFSPQQQEVIKMKLSGWCEVTGYPQARDAMMRYCEEFKKLEGVCLAIMNDLERKSFSTGSYHIASPTSSTLLDTDNSRSSGFSASATQGANAIFTTTTSNDNQDFAPTTPLSPWALSTSHPLLKGMPGREMSPAKTDGALFSQDLSAPPVLSYPDNLSKTEFFQHPFTRKLDMSPVEQAALGLILPREIDSRDFYDDEGNDMPPVPPLPHIPERLKAHLTPSVLDKIKKRMRYQSDRSERTDQSGVPFQVLDQHVGTSTTRKSGDRKRWPSFKASISEPISIIVPFPGSLSFEANSYEASNTSSSPLQSPKSPPRQTTVGGSTFRPFHRRGRSTGLSCQLTKPRLSPMEYCRMYLMEKHLSDCENRPCELPSPDKHWFWTNYYKQFLVIPQIPKVIRRDLEPIAFGFNVESTAADEYAADSDGESVSTARPETYANGPMRLSLHLGGEPILLPSFMDTLRFNLSNAQFKKASELDKEAGDGPGGADPEDKDIVVPRRVPAGGEVEDWRPMSEYESDENDETASATTPIEASGDNHSTEHTGKTTKSTVTAAHLESFDDAVTLQNQNTSSLPDPGTHSSRQGVKRNDLIGDSDQADRQFHNDSGSFRLSRQLSRICKDEMSVFDFATPRPRGKTVGCTPQPLATTDTQSPLARFPIAVQPTHRLTPGTLTKRVVGDSGGKLLFEDTRQARLIPSPGDKYHQGLSADLWEADTESIISELQPSPLHINRRKHKANTDESDRRWPRLFDRGYAGPPTTLEMLRINAPTERGDSFDPEVFGDGDDTPTEGDRTPRGLRHQEQGILQATPAPRGLQRSASTIVTPTQSMKRLEHKASFNLEAMAQSGFTPEHRRESISRDTFPRSGIMLNLQSTQGRLRCPPQDSNGTEMSTSITDKTPKVRRLPALPDSGRHERAFAPKEWMRAFATTPRKSRTMPRNDGRLEKHVEASSGVDWRNTLFQPSVTMDEGDFERSTSATTRDFSQPHKLQKPPSRARLTPSSTYRSPSQQIDQSTRVSSLMPPGSEADVPERRTPSPTASQTTVVPRTPSSSIGSIFRKRMRSDYNPPATPRTPAEPTLAWSPFVNCEPEPPCASPWVSGNGEGKREKEKRAAYFRDKVEREFQNRQSPKRSSRKDSLESAANDDTVQNNVVTDNRTSKESLIQWKQFLEDAPEPLFSSPRPPVPPLPSESQLNIALDRPSRQPQTTTGVTARGEVTPAATYRDKKPQGLTVETRKLRKVMREGAQTPSRNKSTTPASGSSFRSTFRLEARRMSFGRPAVDHESQGKGRETETFPRRK</sequence>
<feature type="compositionally biased region" description="Basic and acidic residues" evidence="1">
    <location>
        <begin position="1158"/>
        <end position="1169"/>
    </location>
</feature>
<dbReference type="EMBL" id="CABFJX010000012">
    <property type="protein sequence ID" value="VTT57415.1"/>
    <property type="molecule type" value="Genomic_DNA"/>
</dbReference>
<comment type="caution">
    <text evidence="2">The sequence shown here is derived from an EMBL/GenBank/DDBJ whole genome shotgun (WGS) entry which is preliminary data.</text>
</comment>
<accession>A0A9Q9RAZ8</accession>
<feature type="region of interest" description="Disordered" evidence="1">
    <location>
        <begin position="1185"/>
        <end position="1375"/>
    </location>
</feature>
<reference evidence="2" key="1">
    <citation type="submission" date="2019-05" db="EMBL/GenBank/DDBJ databases">
        <authorList>
            <person name="Piombo E."/>
        </authorList>
    </citation>
    <scope>NUCLEOTIDE SEQUENCE</scope>
    <source>
        <strain evidence="2">C2S</strain>
    </source>
</reference>
<evidence type="ECO:0000313" key="2">
    <source>
        <dbReference type="EMBL" id="VTT57415.1"/>
    </source>
</evidence>
<feature type="compositionally biased region" description="Polar residues" evidence="1">
    <location>
        <begin position="1219"/>
        <end position="1238"/>
    </location>
</feature>
<evidence type="ECO:0000313" key="3">
    <source>
        <dbReference type="Proteomes" id="UP000760494"/>
    </source>
</evidence>
<feature type="region of interest" description="Disordered" evidence="1">
    <location>
        <begin position="991"/>
        <end position="1018"/>
    </location>
</feature>
<feature type="compositionally biased region" description="Basic and acidic residues" evidence="1">
    <location>
        <begin position="459"/>
        <end position="468"/>
    </location>
</feature>
<feature type="region of interest" description="Disordered" evidence="1">
    <location>
        <begin position="1150"/>
        <end position="1170"/>
    </location>
</feature>
<feature type="compositionally biased region" description="Polar residues" evidence="1">
    <location>
        <begin position="1255"/>
        <end position="1274"/>
    </location>
</feature>
<evidence type="ECO:0000256" key="1">
    <source>
        <dbReference type="SAM" id="MobiDB-lite"/>
    </source>
</evidence>
<feature type="region of interest" description="Disordered" evidence="1">
    <location>
        <begin position="523"/>
        <end position="563"/>
    </location>
</feature>
<feature type="compositionally biased region" description="Polar residues" evidence="1">
    <location>
        <begin position="1363"/>
        <end position="1375"/>
    </location>
</feature>
<feature type="region of interest" description="Disordered" evidence="1">
    <location>
        <begin position="699"/>
        <end position="771"/>
    </location>
</feature>
<feature type="compositionally biased region" description="Polar residues" evidence="1">
    <location>
        <begin position="790"/>
        <end position="806"/>
    </location>
</feature>